<feature type="transmembrane region" description="Helical" evidence="1">
    <location>
        <begin position="136"/>
        <end position="157"/>
    </location>
</feature>
<dbReference type="EMBL" id="MVCE01000003">
    <property type="protein sequence ID" value="PGF33816.1"/>
    <property type="molecule type" value="Genomic_DNA"/>
</dbReference>
<comment type="caution">
    <text evidence="2">The sequence shown here is derived from an EMBL/GenBank/DDBJ whole genome shotgun (WGS) entry which is preliminary data.</text>
</comment>
<accession>A0A2B7IQ36</accession>
<dbReference type="GeneID" id="92858015"/>
<protein>
    <submittedName>
        <fullName evidence="2">Uncharacterized protein</fullName>
    </submittedName>
</protein>
<keyword evidence="1" id="KW-1133">Transmembrane helix</keyword>
<dbReference type="AlphaFoldDB" id="A0A2B7IQ36"/>
<evidence type="ECO:0000313" key="5">
    <source>
        <dbReference type="Proteomes" id="UP000226191"/>
    </source>
</evidence>
<gene>
    <name evidence="3" type="ORF">APS60_10655</name>
    <name evidence="2" type="ORF">B1B09_07835</name>
</gene>
<evidence type="ECO:0000313" key="3">
    <source>
        <dbReference type="EMBL" id="PHJ26390.1"/>
    </source>
</evidence>
<dbReference type="OrthoDB" id="3712044at2"/>
<feature type="transmembrane region" description="Helical" evidence="1">
    <location>
        <begin position="84"/>
        <end position="106"/>
    </location>
</feature>
<feature type="transmembrane region" description="Helical" evidence="1">
    <location>
        <begin position="12"/>
        <end position="32"/>
    </location>
</feature>
<feature type="transmembrane region" description="Helical" evidence="1">
    <location>
        <begin position="202"/>
        <end position="223"/>
    </location>
</feature>
<keyword evidence="1" id="KW-0812">Transmembrane</keyword>
<dbReference type="RefSeq" id="WP_002514514.1">
    <property type="nucleotide sequence ID" value="NZ_AP019664.1"/>
</dbReference>
<dbReference type="Proteomes" id="UP000226191">
    <property type="component" value="Unassembled WGS sequence"/>
</dbReference>
<feature type="transmembrane region" description="Helical" evidence="1">
    <location>
        <begin position="164"/>
        <end position="182"/>
    </location>
</feature>
<dbReference type="Proteomes" id="UP000223982">
    <property type="component" value="Unassembled WGS sequence"/>
</dbReference>
<dbReference type="EMBL" id="LKVB01000010">
    <property type="protein sequence ID" value="PHJ26390.1"/>
    <property type="molecule type" value="Genomic_DNA"/>
</dbReference>
<dbReference type="KEGG" id="cacn:RN83_10650"/>
<feature type="transmembrane region" description="Helical" evidence="1">
    <location>
        <begin position="52"/>
        <end position="72"/>
    </location>
</feature>
<evidence type="ECO:0000313" key="2">
    <source>
        <dbReference type="EMBL" id="PGF33816.1"/>
    </source>
</evidence>
<name>A0A2B7IQ36_CUTAC</name>
<reference evidence="2 5" key="1">
    <citation type="submission" date="2017-02" db="EMBL/GenBank/DDBJ databases">
        <title>Prevalence of linear plasmids in Cutibacterium acnes isolates obtained from cancerous prostatic tissue.</title>
        <authorList>
            <person name="Davidsson S."/>
            <person name="Bruggemann H."/>
        </authorList>
    </citation>
    <scope>NUCLEOTIDE SEQUENCE [LARGE SCALE GENOMIC DNA]</scope>
    <source>
        <strain evidence="2 5">11-78</strain>
    </source>
</reference>
<sequence length="234" mass="24532">MMSIVTFLKGRHAVALVAVPVAAVVVAFFLWKTRLSVASGDVWDRPVTGLELTSLVGCATIMWCVSSGMGWVERASIRSLEIGYGSMGLWICLCAAALPLLTGWILRSLPVELIPDGDSVLVPEMPARFQLPWSPFIGFSVTCLLCTGVALFATGVLSRKSGPLCGPLAYLIMVVAQSNTFLRFLPGGYLGQTAAVEGSVRGVSVVAVVCAAVCALLGVVGYARGLGGVKSLRP</sequence>
<reference evidence="3 4" key="2">
    <citation type="submission" date="2017-02" db="EMBL/GenBank/DDBJ databases">
        <title>Prevalence of linear plasmids in Propionibacterium acnes isolates obtained from cancerous prostatic tissue.</title>
        <authorList>
            <person name="Davidsson S."/>
            <person name="Bruggemann H."/>
        </authorList>
    </citation>
    <scope>NUCLEOTIDE SEQUENCE [LARGE SCALE GENOMIC DNA]</scope>
    <source>
        <strain evidence="3 4">09-9</strain>
    </source>
</reference>
<keyword evidence="1" id="KW-0472">Membrane</keyword>
<organism evidence="2 5">
    <name type="scientific">Cutibacterium acnes</name>
    <name type="common">Propionibacterium acnes</name>
    <dbReference type="NCBI Taxonomy" id="1747"/>
    <lineage>
        <taxon>Bacteria</taxon>
        <taxon>Bacillati</taxon>
        <taxon>Actinomycetota</taxon>
        <taxon>Actinomycetes</taxon>
        <taxon>Propionibacteriales</taxon>
        <taxon>Propionibacteriaceae</taxon>
        <taxon>Cutibacterium</taxon>
    </lineage>
</organism>
<proteinExistence type="predicted"/>
<evidence type="ECO:0000313" key="4">
    <source>
        <dbReference type="Proteomes" id="UP000223982"/>
    </source>
</evidence>
<evidence type="ECO:0000256" key="1">
    <source>
        <dbReference type="SAM" id="Phobius"/>
    </source>
</evidence>